<comment type="caution">
    <text evidence="2">The sequence shown here is derived from an EMBL/GenBank/DDBJ whole genome shotgun (WGS) entry which is preliminary data.</text>
</comment>
<gene>
    <name evidence="2" type="ORF">TRV_01701</name>
</gene>
<feature type="region of interest" description="Disordered" evidence="1">
    <location>
        <begin position="333"/>
        <end position="398"/>
    </location>
</feature>
<organism evidence="2 3">
    <name type="scientific">Trichophyton verrucosum (strain HKI 0517)</name>
    <dbReference type="NCBI Taxonomy" id="663202"/>
    <lineage>
        <taxon>Eukaryota</taxon>
        <taxon>Fungi</taxon>
        <taxon>Dikarya</taxon>
        <taxon>Ascomycota</taxon>
        <taxon>Pezizomycotina</taxon>
        <taxon>Eurotiomycetes</taxon>
        <taxon>Eurotiomycetidae</taxon>
        <taxon>Onygenales</taxon>
        <taxon>Arthrodermataceae</taxon>
        <taxon>Trichophyton</taxon>
    </lineage>
</organism>
<proteinExistence type="predicted"/>
<reference evidence="3" key="1">
    <citation type="journal article" date="2011" name="Genome Biol.">
        <title>Comparative and functional genomics provide insights into the pathogenicity of dermatophytic fungi.</title>
        <authorList>
            <person name="Burmester A."/>
            <person name="Shelest E."/>
            <person name="Gloeckner G."/>
            <person name="Heddergott C."/>
            <person name="Schindler S."/>
            <person name="Staib P."/>
            <person name="Heidel A."/>
            <person name="Felder M."/>
            <person name="Petzold A."/>
            <person name="Szafranski K."/>
            <person name="Feuermann M."/>
            <person name="Pedruzzi I."/>
            <person name="Priebe S."/>
            <person name="Groth M."/>
            <person name="Winkler R."/>
            <person name="Li W."/>
            <person name="Kniemeyer O."/>
            <person name="Schroeckh V."/>
            <person name="Hertweck C."/>
            <person name="Hube B."/>
            <person name="White T.C."/>
            <person name="Platzer M."/>
            <person name="Guthke R."/>
            <person name="Heitman J."/>
            <person name="Woestemeyer J."/>
            <person name="Zipfel P.F."/>
            <person name="Monod M."/>
            <person name="Brakhage A.A."/>
        </authorList>
    </citation>
    <scope>NUCLEOTIDE SEQUENCE [LARGE SCALE GENOMIC DNA]</scope>
    <source>
        <strain evidence="3">HKI 0517</strain>
    </source>
</reference>
<protein>
    <submittedName>
        <fullName evidence="2">Uncharacterized protein</fullName>
    </submittedName>
</protein>
<evidence type="ECO:0000313" key="3">
    <source>
        <dbReference type="Proteomes" id="UP000008383"/>
    </source>
</evidence>
<sequence length="502" mass="55876">MATLPLPPHRSLLHGVEQLPPYTPRRTPMNDPETASIHSDAPSYVSAAPSYHSYLPASHRRASDVLTGTPSPAESQPQHQPRQDTQQRQERQTARTQPAHNNNSNRHGLPPTPMYARGFENRIGPISPFSNSSNFTARSIRNTASSLRSIYNSSEWVPVTSGLQSRHYRNVANRRVTSSSSEINAISRFIFPGLFQTTTDLSTSSISETENRPSSSRNTTVPSSLGQAHNSSTVTLVRSPTEEPPTVSTANEIASPMHSGIHLPLSPHEDPDLVGEEAAARFRSQRLYMASQQEELNRVRYPTPPRSPAQQPEPPSQPGLVYQYSSLVSPASTSIEFTPSPEQQRRARMTGSPVSSDNLLLRPRPSRDRIEATRSQSPETQQLNIHPLTPTPTQTPATARNTTATLSAEAGPSTSTTARYNRRSVVDHDKLVLRAQEAQNWDFMLAQMADGEGRERSWKKRYKGQVEKQIHIARHLKLGPLLMVGWRRRLEERKKAKARAFS</sequence>
<dbReference type="KEGG" id="tve:TRV_01701"/>
<feature type="region of interest" description="Disordered" evidence="1">
    <location>
        <begin position="60"/>
        <end position="117"/>
    </location>
</feature>
<feature type="compositionally biased region" description="Pro residues" evidence="1">
    <location>
        <begin position="302"/>
        <end position="317"/>
    </location>
</feature>
<dbReference type="RefSeq" id="XP_003024143.1">
    <property type="nucleotide sequence ID" value="XM_003024097.1"/>
</dbReference>
<feature type="region of interest" description="Disordered" evidence="1">
    <location>
        <begin position="1"/>
        <end position="44"/>
    </location>
</feature>
<feature type="compositionally biased region" description="Basic and acidic residues" evidence="1">
    <location>
        <begin position="81"/>
        <end position="93"/>
    </location>
</feature>
<dbReference type="Proteomes" id="UP000008383">
    <property type="component" value="Unassembled WGS sequence"/>
</dbReference>
<dbReference type="HOGENOM" id="CLU_627002_0_0_1"/>
<evidence type="ECO:0000256" key="1">
    <source>
        <dbReference type="SAM" id="MobiDB-lite"/>
    </source>
</evidence>
<feature type="compositionally biased region" description="Polar residues" evidence="1">
    <location>
        <begin position="333"/>
        <end position="342"/>
    </location>
</feature>
<evidence type="ECO:0000313" key="2">
    <source>
        <dbReference type="EMBL" id="EFE43532.1"/>
    </source>
</evidence>
<feature type="compositionally biased region" description="Polar residues" evidence="1">
    <location>
        <begin position="373"/>
        <end position="384"/>
    </location>
</feature>
<keyword evidence="3" id="KW-1185">Reference proteome</keyword>
<dbReference type="AlphaFoldDB" id="D4D3P1"/>
<feature type="region of interest" description="Disordered" evidence="1">
    <location>
        <begin position="202"/>
        <end position="250"/>
    </location>
</feature>
<feature type="region of interest" description="Disordered" evidence="1">
    <location>
        <begin position="403"/>
        <end position="422"/>
    </location>
</feature>
<dbReference type="GeneID" id="9577140"/>
<dbReference type="EMBL" id="ACYE01000086">
    <property type="protein sequence ID" value="EFE43532.1"/>
    <property type="molecule type" value="Genomic_DNA"/>
</dbReference>
<feature type="compositionally biased region" description="Polar residues" evidence="1">
    <location>
        <begin position="66"/>
        <end position="75"/>
    </location>
</feature>
<feature type="region of interest" description="Disordered" evidence="1">
    <location>
        <begin position="300"/>
        <end position="321"/>
    </location>
</feature>
<feature type="compositionally biased region" description="Polar residues" evidence="1">
    <location>
        <begin position="202"/>
        <end position="238"/>
    </location>
</feature>
<name>D4D3P1_TRIVH</name>
<accession>D4D3P1</accession>
<dbReference type="OrthoDB" id="4203030at2759"/>